<reference evidence="1" key="1">
    <citation type="submission" date="2014-09" db="EMBL/GenBank/DDBJ databases">
        <authorList>
            <person name="Magalhaes I.L.F."/>
            <person name="Oliveira U."/>
            <person name="Santos F.R."/>
            <person name="Vidigal T.H.D.A."/>
            <person name="Brescovit A.D."/>
            <person name="Santos A.J."/>
        </authorList>
    </citation>
    <scope>NUCLEOTIDE SEQUENCE</scope>
    <source>
        <tissue evidence="1">Shoot tissue taken approximately 20 cm above the soil surface</tissue>
    </source>
</reference>
<proteinExistence type="predicted"/>
<reference evidence="1" key="2">
    <citation type="journal article" date="2015" name="Data Brief">
        <title>Shoot transcriptome of the giant reed, Arundo donax.</title>
        <authorList>
            <person name="Barrero R.A."/>
            <person name="Guerrero F.D."/>
            <person name="Moolhuijzen P."/>
            <person name="Goolsby J.A."/>
            <person name="Tidwell J."/>
            <person name="Bellgard S.E."/>
            <person name="Bellgard M.I."/>
        </authorList>
    </citation>
    <scope>NUCLEOTIDE SEQUENCE</scope>
    <source>
        <tissue evidence="1">Shoot tissue taken approximately 20 cm above the soil surface</tissue>
    </source>
</reference>
<protein>
    <submittedName>
        <fullName evidence="1">Uncharacterized protein</fullName>
    </submittedName>
</protein>
<sequence>MWVPIDSMQASMEVCGWADAFAWHVVVKYAGQCATKQGCLWLISINTKYSSTVLQGPPNAVQTHLQQLYYQQTFFSYHYMGLCSYYSYLNG</sequence>
<dbReference type="EMBL" id="GBRH01226086">
    <property type="protein sequence ID" value="JAD71809.1"/>
    <property type="molecule type" value="Transcribed_RNA"/>
</dbReference>
<organism evidence="1">
    <name type="scientific">Arundo donax</name>
    <name type="common">Giant reed</name>
    <name type="synonym">Donax arundinaceus</name>
    <dbReference type="NCBI Taxonomy" id="35708"/>
    <lineage>
        <taxon>Eukaryota</taxon>
        <taxon>Viridiplantae</taxon>
        <taxon>Streptophyta</taxon>
        <taxon>Embryophyta</taxon>
        <taxon>Tracheophyta</taxon>
        <taxon>Spermatophyta</taxon>
        <taxon>Magnoliopsida</taxon>
        <taxon>Liliopsida</taxon>
        <taxon>Poales</taxon>
        <taxon>Poaceae</taxon>
        <taxon>PACMAD clade</taxon>
        <taxon>Arundinoideae</taxon>
        <taxon>Arundineae</taxon>
        <taxon>Arundo</taxon>
    </lineage>
</organism>
<evidence type="ECO:0000313" key="1">
    <source>
        <dbReference type="EMBL" id="JAD71809.1"/>
    </source>
</evidence>
<name>A0A0A9C684_ARUDO</name>
<accession>A0A0A9C684</accession>
<dbReference type="AlphaFoldDB" id="A0A0A9C684"/>